<dbReference type="AlphaFoldDB" id="A0A0M9G235"/>
<comment type="caution">
    <text evidence="2">The sequence shown here is derived from an EMBL/GenBank/DDBJ whole genome shotgun (WGS) entry which is preliminary data.</text>
</comment>
<sequence length="123" mass="13999">MFNHCTRRVLFPFSFPVSRCCCFSVLLLFASNSSFFCSSSCSQQPNSRTSSLPQYVNGFQRMPFSFFFIFHCLNQGERATVEQRLFGVDGRGGRERLGELRSALCEPTKEDMRTAREARAAVV</sequence>
<feature type="signal peptide" evidence="1">
    <location>
        <begin position="1"/>
        <end position="22"/>
    </location>
</feature>
<dbReference type="RefSeq" id="XP_015659112.1">
    <property type="nucleotide sequence ID" value="XM_015802668.1"/>
</dbReference>
<evidence type="ECO:0000313" key="3">
    <source>
        <dbReference type="Proteomes" id="UP000037923"/>
    </source>
</evidence>
<protein>
    <recommendedName>
        <fullName evidence="4">Secreted protein</fullName>
    </recommendedName>
</protein>
<dbReference type="EMBL" id="LGTL01000008">
    <property type="protein sequence ID" value="KPA80673.1"/>
    <property type="molecule type" value="Genomic_DNA"/>
</dbReference>
<evidence type="ECO:0000256" key="1">
    <source>
        <dbReference type="SAM" id="SignalP"/>
    </source>
</evidence>
<proteinExistence type="predicted"/>
<reference evidence="2 3" key="1">
    <citation type="submission" date="2015-07" db="EMBL/GenBank/DDBJ databases">
        <title>High-quality genome of monoxenous trypanosomatid Leptomonas pyrrhocoris.</title>
        <authorList>
            <person name="Flegontov P."/>
            <person name="Butenko A."/>
            <person name="Firsov S."/>
            <person name="Vlcek C."/>
            <person name="Logacheva M.D."/>
            <person name="Field M."/>
            <person name="Filatov D."/>
            <person name="Flegontova O."/>
            <person name="Gerasimov E."/>
            <person name="Jackson A.P."/>
            <person name="Kelly S."/>
            <person name="Opperdoes F."/>
            <person name="O'Reilly A."/>
            <person name="Votypka J."/>
            <person name="Yurchenko V."/>
            <person name="Lukes J."/>
        </authorList>
    </citation>
    <scope>NUCLEOTIDE SEQUENCE [LARGE SCALE GENOMIC DNA]</scope>
    <source>
        <strain evidence="2">H10</strain>
    </source>
</reference>
<dbReference type="Proteomes" id="UP000037923">
    <property type="component" value="Unassembled WGS sequence"/>
</dbReference>
<name>A0A0M9G235_LEPPY</name>
<dbReference type="GeneID" id="26905145"/>
<feature type="chain" id="PRO_5005836075" description="Secreted protein" evidence="1">
    <location>
        <begin position="23"/>
        <end position="123"/>
    </location>
</feature>
<evidence type="ECO:0008006" key="4">
    <source>
        <dbReference type="Google" id="ProtNLM"/>
    </source>
</evidence>
<keyword evidence="3" id="KW-1185">Reference proteome</keyword>
<gene>
    <name evidence="2" type="ORF">ABB37_04854</name>
</gene>
<dbReference type="VEuPathDB" id="TriTrypDB:LpyrH10_08_3030"/>
<organism evidence="2 3">
    <name type="scientific">Leptomonas pyrrhocoris</name>
    <name type="common">Firebug parasite</name>
    <dbReference type="NCBI Taxonomy" id="157538"/>
    <lineage>
        <taxon>Eukaryota</taxon>
        <taxon>Discoba</taxon>
        <taxon>Euglenozoa</taxon>
        <taxon>Kinetoplastea</taxon>
        <taxon>Metakinetoplastina</taxon>
        <taxon>Trypanosomatida</taxon>
        <taxon>Trypanosomatidae</taxon>
        <taxon>Leishmaniinae</taxon>
        <taxon>Leptomonas</taxon>
    </lineage>
</organism>
<evidence type="ECO:0000313" key="2">
    <source>
        <dbReference type="EMBL" id="KPA80673.1"/>
    </source>
</evidence>
<keyword evidence="1" id="KW-0732">Signal</keyword>
<accession>A0A0M9G235</accession>